<gene>
    <name evidence="2" type="ORF">KZC50_12730</name>
</gene>
<organism evidence="2 3">
    <name type="scientific">Microbacterium aurantiacum</name>
    <dbReference type="NCBI Taxonomy" id="162393"/>
    <lineage>
        <taxon>Bacteria</taxon>
        <taxon>Bacillati</taxon>
        <taxon>Actinomycetota</taxon>
        <taxon>Actinomycetes</taxon>
        <taxon>Micrococcales</taxon>
        <taxon>Microbacteriaceae</taxon>
        <taxon>Microbacterium</taxon>
    </lineage>
</organism>
<comment type="caution">
    <text evidence="2">The sequence shown here is derived from an EMBL/GenBank/DDBJ whole genome shotgun (WGS) entry which is preliminary data.</text>
</comment>
<dbReference type="GeneID" id="301459113"/>
<evidence type="ECO:0000313" key="2">
    <source>
        <dbReference type="EMBL" id="MDS0246462.1"/>
    </source>
</evidence>
<reference evidence="2 3" key="1">
    <citation type="submission" date="2021-06" db="EMBL/GenBank/DDBJ databases">
        <title>Genome-based taxonomic framework of Microbacterium strains isolated from marine environment, the description of four new species and reclassification of four preexisting species.</title>
        <authorList>
            <person name="Lee S.D."/>
            <person name="Kim S.-M."/>
            <person name="Byeon Y.-S."/>
            <person name="Yang H.L."/>
            <person name="Kim I.S."/>
        </authorList>
    </citation>
    <scope>NUCLEOTIDE SEQUENCE [LARGE SCALE GENOMIC DNA]</scope>
    <source>
        <strain evidence="2 3">KACC 20514</strain>
    </source>
</reference>
<dbReference type="RefSeq" id="WP_310891932.1">
    <property type="nucleotide sequence ID" value="NZ_BAAAGR010000003.1"/>
</dbReference>
<evidence type="ECO:0000313" key="3">
    <source>
        <dbReference type="Proteomes" id="UP001183582"/>
    </source>
</evidence>
<accession>A0AAJ2LX46</accession>
<sequence>MSSPDANYITQIAERIRAAIDPDKLPEDGLDQLFSSYALLALSKGVRVSNEDVHDAWSVWATEFDPQNDSIVPFDDLSPDVQEQDTIFRDAIRDVAKSLS</sequence>
<dbReference type="Pfam" id="PF24792">
    <property type="entry name" value="DUF7701"/>
    <property type="match status" value="1"/>
</dbReference>
<feature type="domain" description="DUF7701" evidence="1">
    <location>
        <begin position="7"/>
        <end position="97"/>
    </location>
</feature>
<proteinExistence type="predicted"/>
<dbReference type="AlphaFoldDB" id="A0AAJ2LX46"/>
<dbReference type="Proteomes" id="UP001183582">
    <property type="component" value="Unassembled WGS sequence"/>
</dbReference>
<evidence type="ECO:0000259" key="1">
    <source>
        <dbReference type="Pfam" id="PF24792"/>
    </source>
</evidence>
<dbReference type="EMBL" id="JAHWXH010000003">
    <property type="protein sequence ID" value="MDS0246462.1"/>
    <property type="molecule type" value="Genomic_DNA"/>
</dbReference>
<name>A0AAJ2LX46_9MICO</name>
<dbReference type="InterPro" id="IPR056118">
    <property type="entry name" value="DUF7701"/>
</dbReference>
<protein>
    <recommendedName>
        <fullName evidence="1">DUF7701 domain-containing protein</fullName>
    </recommendedName>
</protein>